<proteinExistence type="predicted"/>
<reference evidence="1 2" key="1">
    <citation type="submission" date="2015-07" db="EMBL/GenBank/DDBJ databases">
        <authorList>
            <person name="Voget S."/>
            <person name="Dogs M."/>
            <person name="Brinkhoff T.H."/>
            <person name="Daniel R."/>
        </authorList>
    </citation>
    <scope>NUCLEOTIDE SEQUENCE [LARGE SCALE GENOMIC DNA]</scope>
    <source>
        <strain evidence="1 2">B14</strain>
        <plasmid evidence="1 2">pROLI24</plasmid>
    </source>
</reference>
<reference evidence="1 2" key="2">
    <citation type="submission" date="2024-01" db="EMBL/GenBank/DDBJ databases">
        <title>Roseobacter fucihabitans sp. nov., isolated from the brown alga Fucus spiralis.</title>
        <authorList>
            <person name="Hahnke S."/>
            <person name="Berger M."/>
            <person name="Schlingloff A."/>
            <person name="Athale I."/>
            <person name="Neumann-Schaal M."/>
            <person name="Adenaya A."/>
            <person name="Poehlein A."/>
            <person name="Daniel R."/>
            <person name="Pertersen J."/>
            <person name="Brinkhoff T."/>
        </authorList>
    </citation>
    <scope>NUCLEOTIDE SEQUENCE [LARGE SCALE GENOMIC DNA]</scope>
    <source>
        <strain evidence="1 2">B14</strain>
        <plasmid evidence="1 2">pROLI24</plasmid>
    </source>
</reference>
<dbReference type="EMBL" id="CP143427">
    <property type="protein sequence ID" value="WVX51716.1"/>
    <property type="molecule type" value="Genomic_DNA"/>
</dbReference>
<evidence type="ECO:0000313" key="2">
    <source>
        <dbReference type="Proteomes" id="UP001318682"/>
    </source>
</evidence>
<protein>
    <recommendedName>
        <fullName evidence="3">Phospholipase D-like domain-containing protein</fullName>
    </recommendedName>
</protein>
<keyword evidence="2" id="KW-1185">Reference proteome</keyword>
<evidence type="ECO:0008006" key="3">
    <source>
        <dbReference type="Google" id="ProtNLM"/>
    </source>
</evidence>
<sequence>MTCCHGKLPHRAVRPDAYAFLTQRGFGLLKDILEPVADKTTILTGIRNGITSAQGLLACVECGCKTYAVDTGSRGIVFHPKIYLGKNEQEARLVLGSANLTVGGLNSNIEASLKVVADLGVADEAALVADLESKIDSMIADFPAHVVEITILEEIKALLAAGRLIDESVKPAPSPSGSSGDRKLDAVPQMKLDKKKLKFTAIAPIDGVVEPILPADPLGEAQAPKVAEAAVPGAPAADQLDLVWESNPLTRRPLNIPTADGTNATGSMFFTKGQTTDIDQRHYFREDVFGALGWKHDDAAGKEHLERAKAKFRIIIKDVNYGVFEMSLTHDSRTDSPAYKQNNSLTQLHWGDVKPLVALEDLLDRTMFLYRDDEQAGLFVLEID</sequence>
<accession>A0ABZ2C2B4</accession>
<dbReference type="CDD" id="cd09117">
    <property type="entry name" value="PLDc_Bfil_DEXD_like"/>
    <property type="match status" value="1"/>
</dbReference>
<keyword evidence="1" id="KW-0614">Plasmid</keyword>
<organism evidence="1 2">
    <name type="scientific">Roseobacter fucihabitans</name>
    <dbReference type="NCBI Taxonomy" id="1537242"/>
    <lineage>
        <taxon>Bacteria</taxon>
        <taxon>Pseudomonadati</taxon>
        <taxon>Pseudomonadota</taxon>
        <taxon>Alphaproteobacteria</taxon>
        <taxon>Rhodobacterales</taxon>
        <taxon>Roseobacteraceae</taxon>
        <taxon>Roseobacter</taxon>
    </lineage>
</organism>
<dbReference type="Gene3D" id="3.30.870.10">
    <property type="entry name" value="Endonuclease Chain A"/>
    <property type="match status" value="1"/>
</dbReference>
<evidence type="ECO:0000313" key="1">
    <source>
        <dbReference type="EMBL" id="WVX51716.1"/>
    </source>
</evidence>
<dbReference type="Proteomes" id="UP001318682">
    <property type="component" value="Plasmid pROLI24"/>
</dbReference>
<geneLocation type="plasmid" evidence="1 2">
    <name>pROLI24</name>
</geneLocation>
<name>A0ABZ2C2B4_9RHOB</name>
<gene>
    <name evidence="1" type="ORF">ROLI_048180</name>
</gene>